<dbReference type="InterPro" id="IPR011989">
    <property type="entry name" value="ARM-like"/>
</dbReference>
<dbReference type="Pfam" id="PF02985">
    <property type="entry name" value="HEAT"/>
    <property type="match status" value="1"/>
</dbReference>
<evidence type="ECO:0000256" key="1">
    <source>
        <dbReference type="ARBA" id="ARBA00022737"/>
    </source>
</evidence>
<gene>
    <name evidence="4" type="ORF">GUITHDRAFT_93813</name>
</gene>
<dbReference type="PANTHER" id="PTHR32170">
    <property type="entry name" value="PROTEASOME ACTIVATOR COMPLEX SUBUNIT 4"/>
    <property type="match status" value="1"/>
</dbReference>
<dbReference type="InterPro" id="IPR000357">
    <property type="entry name" value="HEAT"/>
</dbReference>
<keyword evidence="6" id="KW-1185">Reference proteome</keyword>
<dbReference type="eggNOG" id="KOG1851">
    <property type="taxonomic scope" value="Eukaryota"/>
</dbReference>
<feature type="repeat" description="HEAT" evidence="2">
    <location>
        <begin position="52"/>
        <end position="90"/>
    </location>
</feature>
<dbReference type="GO" id="GO:0016504">
    <property type="term" value="F:peptidase activator activity"/>
    <property type="evidence" value="ECO:0007669"/>
    <property type="project" value="InterPro"/>
</dbReference>
<accession>L1JI85</accession>
<dbReference type="Proteomes" id="UP000011087">
    <property type="component" value="Unassembled WGS sequence"/>
</dbReference>
<dbReference type="GO" id="GO:0005634">
    <property type="term" value="C:nucleus"/>
    <property type="evidence" value="ECO:0007669"/>
    <property type="project" value="TreeGrafter"/>
</dbReference>
<proteinExistence type="predicted"/>
<organism evidence="4">
    <name type="scientific">Guillardia theta (strain CCMP2712)</name>
    <name type="common">Cryptophyte</name>
    <dbReference type="NCBI Taxonomy" id="905079"/>
    <lineage>
        <taxon>Eukaryota</taxon>
        <taxon>Cryptophyceae</taxon>
        <taxon>Pyrenomonadales</taxon>
        <taxon>Geminigeraceae</taxon>
        <taxon>Guillardia</taxon>
    </lineage>
</organism>
<dbReference type="HOGENOM" id="CLU_052419_1_0_1"/>
<dbReference type="InterPro" id="IPR016024">
    <property type="entry name" value="ARM-type_fold"/>
</dbReference>
<dbReference type="RefSeq" id="XP_005834765.1">
    <property type="nucleotide sequence ID" value="XM_005834708.1"/>
</dbReference>
<dbReference type="STRING" id="905079.L1JI85"/>
<reference evidence="6" key="2">
    <citation type="submission" date="2012-11" db="EMBL/GenBank/DDBJ databases">
        <authorList>
            <person name="Kuo A."/>
            <person name="Curtis B.A."/>
            <person name="Tanifuji G."/>
            <person name="Burki F."/>
            <person name="Gruber A."/>
            <person name="Irimia M."/>
            <person name="Maruyama S."/>
            <person name="Arias M.C."/>
            <person name="Ball S.G."/>
            <person name="Gile G.H."/>
            <person name="Hirakawa Y."/>
            <person name="Hopkins J.F."/>
            <person name="Rensing S.A."/>
            <person name="Schmutz J."/>
            <person name="Symeonidi A."/>
            <person name="Elias M."/>
            <person name="Eveleigh R.J."/>
            <person name="Herman E.K."/>
            <person name="Klute M.J."/>
            <person name="Nakayama T."/>
            <person name="Obornik M."/>
            <person name="Reyes-Prieto A."/>
            <person name="Armbrust E.V."/>
            <person name="Aves S.J."/>
            <person name="Beiko R.G."/>
            <person name="Coutinho P."/>
            <person name="Dacks J.B."/>
            <person name="Durnford D.G."/>
            <person name="Fast N.M."/>
            <person name="Green B.R."/>
            <person name="Grisdale C."/>
            <person name="Hempe F."/>
            <person name="Henrissat B."/>
            <person name="Hoppner M.P."/>
            <person name="Ishida K.-I."/>
            <person name="Kim E."/>
            <person name="Koreny L."/>
            <person name="Kroth P.G."/>
            <person name="Liu Y."/>
            <person name="Malik S.-B."/>
            <person name="Maier U.G."/>
            <person name="McRose D."/>
            <person name="Mock T."/>
            <person name="Neilson J.A."/>
            <person name="Onodera N.T."/>
            <person name="Poole A.M."/>
            <person name="Pritham E.J."/>
            <person name="Richards T.A."/>
            <person name="Rocap G."/>
            <person name="Roy S.W."/>
            <person name="Sarai C."/>
            <person name="Schaack S."/>
            <person name="Shirato S."/>
            <person name="Slamovits C.H."/>
            <person name="Spencer D.F."/>
            <person name="Suzuki S."/>
            <person name="Worden A.Z."/>
            <person name="Zauner S."/>
            <person name="Barry K."/>
            <person name="Bell C."/>
            <person name="Bharti A.K."/>
            <person name="Crow J.A."/>
            <person name="Grimwood J."/>
            <person name="Kramer R."/>
            <person name="Lindquist E."/>
            <person name="Lucas S."/>
            <person name="Salamov A."/>
            <person name="McFadden G.I."/>
            <person name="Lane C.E."/>
            <person name="Keeling P.J."/>
            <person name="Gray M.W."/>
            <person name="Grigoriev I.V."/>
            <person name="Archibald J.M."/>
        </authorList>
    </citation>
    <scope>NUCLEOTIDE SEQUENCE</scope>
    <source>
        <strain evidence="6">CCMP2712</strain>
    </source>
</reference>
<dbReference type="EMBL" id="JH992988">
    <property type="protein sequence ID" value="EKX47785.1"/>
    <property type="molecule type" value="Genomic_DNA"/>
</dbReference>
<dbReference type="EnsemblProtists" id="EKX47785">
    <property type="protein sequence ID" value="EKX47785"/>
    <property type="gene ID" value="GUITHDRAFT_93813"/>
</dbReference>
<protein>
    <recommendedName>
        <fullName evidence="3">Proteasome activator complex subunit 4 C-terminal domain-containing protein</fullName>
    </recommendedName>
</protein>
<dbReference type="OMA" id="HRENWEK"/>
<dbReference type="AlphaFoldDB" id="L1JI85"/>
<reference evidence="5" key="3">
    <citation type="submission" date="2015-06" db="UniProtKB">
        <authorList>
            <consortium name="EnsemblProtists"/>
        </authorList>
    </citation>
    <scope>IDENTIFICATION</scope>
</reference>
<evidence type="ECO:0000256" key="2">
    <source>
        <dbReference type="PROSITE-ProRule" id="PRU00103"/>
    </source>
</evidence>
<dbReference type="GO" id="GO:0070628">
    <property type="term" value="F:proteasome binding"/>
    <property type="evidence" value="ECO:0007669"/>
    <property type="project" value="InterPro"/>
</dbReference>
<dbReference type="Pfam" id="PF11919">
    <property type="entry name" value="PSME4_C"/>
    <property type="match status" value="1"/>
</dbReference>
<dbReference type="GeneID" id="17304560"/>
<dbReference type="PANTHER" id="PTHR32170:SF3">
    <property type="entry name" value="PROTEASOME ACTIVATOR COMPLEX SUBUNIT 4"/>
    <property type="match status" value="1"/>
</dbReference>
<dbReference type="KEGG" id="gtt:GUITHDRAFT_93813"/>
<evidence type="ECO:0000313" key="6">
    <source>
        <dbReference type="Proteomes" id="UP000011087"/>
    </source>
</evidence>
<evidence type="ECO:0000313" key="4">
    <source>
        <dbReference type="EMBL" id="EKX47785.1"/>
    </source>
</evidence>
<keyword evidence="1" id="KW-0677">Repeat</keyword>
<dbReference type="InterPro" id="IPR021133">
    <property type="entry name" value="HEAT_type_2"/>
</dbReference>
<dbReference type="GO" id="GO:0005829">
    <property type="term" value="C:cytosol"/>
    <property type="evidence" value="ECO:0007669"/>
    <property type="project" value="TreeGrafter"/>
</dbReference>
<feature type="domain" description="Proteasome activator complex subunit 4 C-terminal" evidence="3">
    <location>
        <begin position="122"/>
        <end position="207"/>
    </location>
</feature>
<evidence type="ECO:0000313" key="5">
    <source>
        <dbReference type="EnsemblProtists" id="EKX47785"/>
    </source>
</evidence>
<dbReference type="PROSITE" id="PS50077">
    <property type="entry name" value="HEAT_REPEAT"/>
    <property type="match status" value="1"/>
</dbReference>
<dbReference type="PaxDb" id="55529-EKX47785"/>
<sequence>MLCRNILPLLLSSVYSVGKSTSWHVRAAMLPFLQIVTFRHQFLINEEDFWNIRELMVFLLQDSQVEVRETACSAISVLVRMSGEETALELKQSFYLWADSKIPTASQATKTDGGSAVSDALLKRHAGVLGLAALVGAYPYDVPEWMPEVLVRLATHVLDPMPIRQTVRKIFGEFWRTHQDSWPVLKCKFDEQQLSTLTNLLVAPTYFS</sequence>
<dbReference type="GO" id="GO:0010499">
    <property type="term" value="P:proteasomal ubiquitin-independent protein catabolic process"/>
    <property type="evidence" value="ECO:0007669"/>
    <property type="project" value="TreeGrafter"/>
</dbReference>
<dbReference type="SUPFAM" id="SSF48371">
    <property type="entry name" value="ARM repeat"/>
    <property type="match status" value="1"/>
</dbReference>
<dbReference type="Gene3D" id="1.25.10.10">
    <property type="entry name" value="Leucine-rich Repeat Variant"/>
    <property type="match status" value="1"/>
</dbReference>
<evidence type="ECO:0000259" key="3">
    <source>
        <dbReference type="Pfam" id="PF11919"/>
    </source>
</evidence>
<dbReference type="OrthoDB" id="17907at2759"/>
<dbReference type="InterPro" id="IPR035309">
    <property type="entry name" value="PSME4"/>
</dbReference>
<reference evidence="4 6" key="1">
    <citation type="journal article" date="2012" name="Nature">
        <title>Algal genomes reveal evolutionary mosaicism and the fate of nucleomorphs.</title>
        <authorList>
            <consortium name="DOE Joint Genome Institute"/>
            <person name="Curtis B.A."/>
            <person name="Tanifuji G."/>
            <person name="Burki F."/>
            <person name="Gruber A."/>
            <person name="Irimia M."/>
            <person name="Maruyama S."/>
            <person name="Arias M.C."/>
            <person name="Ball S.G."/>
            <person name="Gile G.H."/>
            <person name="Hirakawa Y."/>
            <person name="Hopkins J.F."/>
            <person name="Kuo A."/>
            <person name="Rensing S.A."/>
            <person name="Schmutz J."/>
            <person name="Symeonidi A."/>
            <person name="Elias M."/>
            <person name="Eveleigh R.J."/>
            <person name="Herman E.K."/>
            <person name="Klute M.J."/>
            <person name="Nakayama T."/>
            <person name="Obornik M."/>
            <person name="Reyes-Prieto A."/>
            <person name="Armbrust E.V."/>
            <person name="Aves S.J."/>
            <person name="Beiko R.G."/>
            <person name="Coutinho P."/>
            <person name="Dacks J.B."/>
            <person name="Durnford D.G."/>
            <person name="Fast N.M."/>
            <person name="Green B.R."/>
            <person name="Grisdale C.J."/>
            <person name="Hempel F."/>
            <person name="Henrissat B."/>
            <person name="Hoppner M.P."/>
            <person name="Ishida K."/>
            <person name="Kim E."/>
            <person name="Koreny L."/>
            <person name="Kroth P.G."/>
            <person name="Liu Y."/>
            <person name="Malik S.B."/>
            <person name="Maier U.G."/>
            <person name="McRose D."/>
            <person name="Mock T."/>
            <person name="Neilson J.A."/>
            <person name="Onodera N.T."/>
            <person name="Poole A.M."/>
            <person name="Pritham E.J."/>
            <person name="Richards T.A."/>
            <person name="Rocap G."/>
            <person name="Roy S.W."/>
            <person name="Sarai C."/>
            <person name="Schaack S."/>
            <person name="Shirato S."/>
            <person name="Slamovits C.H."/>
            <person name="Spencer D.F."/>
            <person name="Suzuki S."/>
            <person name="Worden A.Z."/>
            <person name="Zauner S."/>
            <person name="Barry K."/>
            <person name="Bell C."/>
            <person name="Bharti A.K."/>
            <person name="Crow J.A."/>
            <person name="Grimwood J."/>
            <person name="Kramer R."/>
            <person name="Lindquist E."/>
            <person name="Lucas S."/>
            <person name="Salamov A."/>
            <person name="McFadden G.I."/>
            <person name="Lane C.E."/>
            <person name="Keeling P.J."/>
            <person name="Gray M.W."/>
            <person name="Grigoriev I.V."/>
            <person name="Archibald J.M."/>
        </authorList>
    </citation>
    <scope>NUCLEOTIDE SEQUENCE</scope>
    <source>
        <strain evidence="4 6">CCMP2712</strain>
    </source>
</reference>
<dbReference type="InterPro" id="IPR021843">
    <property type="entry name" value="PSME4_C"/>
</dbReference>
<name>L1JI85_GUITC</name>